<dbReference type="InterPro" id="IPR032710">
    <property type="entry name" value="NTF2-like_dom_sf"/>
</dbReference>
<dbReference type="SUPFAM" id="SSF54427">
    <property type="entry name" value="NTF2-like"/>
    <property type="match status" value="1"/>
</dbReference>
<keyword evidence="4" id="KW-0731">Sigma factor</keyword>
<dbReference type="RefSeq" id="WP_138648624.1">
    <property type="nucleotide sequence ID" value="NZ_VCKW01000201.1"/>
</dbReference>
<dbReference type="AlphaFoldDB" id="A0A5C4J516"/>
<accession>A0A5C4J516</accession>
<dbReference type="Gene3D" id="3.10.450.50">
    <property type="match status" value="1"/>
</dbReference>
<feature type="domain" description="RNA polymerase sigma-70 region 2" evidence="7">
    <location>
        <begin position="11"/>
        <end position="74"/>
    </location>
</feature>
<evidence type="ECO:0000259" key="8">
    <source>
        <dbReference type="Pfam" id="PF08281"/>
    </source>
</evidence>
<dbReference type="InterPro" id="IPR052704">
    <property type="entry name" value="ECF_Sigma-70_Domain"/>
</dbReference>
<evidence type="ECO:0000256" key="6">
    <source>
        <dbReference type="SAM" id="MobiDB-lite"/>
    </source>
</evidence>
<dbReference type="InterPro" id="IPR013325">
    <property type="entry name" value="RNA_pol_sigma_r2"/>
</dbReference>
<dbReference type="Pfam" id="PF04542">
    <property type="entry name" value="Sigma70_r2"/>
    <property type="match status" value="1"/>
</dbReference>
<dbReference type="Gene3D" id="1.10.10.10">
    <property type="entry name" value="Winged helix-like DNA-binding domain superfamily/Winged helix DNA-binding domain"/>
    <property type="match status" value="1"/>
</dbReference>
<dbReference type="Proteomes" id="UP000309174">
    <property type="component" value="Unassembled WGS sequence"/>
</dbReference>
<dbReference type="SUPFAM" id="SSF88946">
    <property type="entry name" value="Sigma2 domain of RNA polymerase sigma factors"/>
    <property type="match status" value="1"/>
</dbReference>
<name>A0A5C4J516_9ACTN</name>
<dbReference type="PANTHER" id="PTHR30173">
    <property type="entry name" value="SIGMA 19 FACTOR"/>
    <property type="match status" value="1"/>
</dbReference>
<evidence type="ECO:0000256" key="5">
    <source>
        <dbReference type="ARBA" id="ARBA00023163"/>
    </source>
</evidence>
<gene>
    <name evidence="9" type="ORF">ETD83_30280</name>
</gene>
<evidence type="ECO:0000313" key="10">
    <source>
        <dbReference type="Proteomes" id="UP000309174"/>
    </source>
</evidence>
<dbReference type="NCBIfam" id="TIGR02937">
    <property type="entry name" value="sigma70-ECF"/>
    <property type="match status" value="1"/>
</dbReference>
<dbReference type="SUPFAM" id="SSF88659">
    <property type="entry name" value="Sigma3 and sigma4 domains of RNA polymerase sigma factors"/>
    <property type="match status" value="1"/>
</dbReference>
<proteinExistence type="inferred from homology"/>
<dbReference type="InterPro" id="IPR036388">
    <property type="entry name" value="WH-like_DNA-bd_sf"/>
</dbReference>
<dbReference type="Gene3D" id="1.10.1740.10">
    <property type="match status" value="1"/>
</dbReference>
<dbReference type="OrthoDB" id="6689546at2"/>
<sequence>MTESEQLAERFERHRAHLRTVAYGMLGSLNEVDDAVQEAWVRLNRTGARGVENLGGWLTMVVARVCLDMLRSRKLRCEEPMGFYLPEPVVTSVEGGDPEQEALLADSVGLAMLVVLETLTPAERLAYVLHDMFGVPFEKIAPLVGRSPAAARQQASRARRRIKSMAPEPERDLSRQRTAVDAFFAAARAGDFERLLTLLHPEVVLRADHDPAAVVPSGATEVHGARTVARKALFFSPLVPHTHPVLVNGDVGALVAPRGEPFSLMAFTVHAGRIVEICVYADRDRLRRLGITSPSILGGADHQEEMQGPSPVRR</sequence>
<dbReference type="InterPro" id="IPR014284">
    <property type="entry name" value="RNA_pol_sigma-70_dom"/>
</dbReference>
<feature type="domain" description="RNA polymerase sigma factor 70 region 4 type 2" evidence="8">
    <location>
        <begin position="113"/>
        <end position="162"/>
    </location>
</feature>
<dbReference type="InterPro" id="IPR013324">
    <property type="entry name" value="RNA_pol_sigma_r3/r4-like"/>
</dbReference>
<dbReference type="GO" id="GO:0016987">
    <property type="term" value="F:sigma factor activity"/>
    <property type="evidence" value="ECO:0007669"/>
    <property type="project" value="UniProtKB-KW"/>
</dbReference>
<evidence type="ECO:0000256" key="1">
    <source>
        <dbReference type="ARBA" id="ARBA00010641"/>
    </source>
</evidence>
<evidence type="ECO:0000256" key="4">
    <source>
        <dbReference type="ARBA" id="ARBA00023082"/>
    </source>
</evidence>
<comment type="similarity">
    <text evidence="1">Belongs to the sigma-70 factor family. ECF subfamily.</text>
</comment>
<evidence type="ECO:0000256" key="3">
    <source>
        <dbReference type="ARBA" id="ARBA00023015"/>
    </source>
</evidence>
<dbReference type="Pfam" id="PF08281">
    <property type="entry name" value="Sigma70_r4_2"/>
    <property type="match status" value="1"/>
</dbReference>
<evidence type="ECO:0000256" key="2">
    <source>
        <dbReference type="ARBA" id="ARBA00011344"/>
    </source>
</evidence>
<dbReference type="GO" id="GO:0006352">
    <property type="term" value="P:DNA-templated transcription initiation"/>
    <property type="evidence" value="ECO:0007669"/>
    <property type="project" value="InterPro"/>
</dbReference>
<comment type="subunit">
    <text evidence="2">Interacts transiently with the RNA polymerase catalytic core formed by RpoA, RpoB, RpoC and RpoZ (2 alpha, 1 beta, 1 beta' and 1 omega subunit) to form the RNA polymerase holoenzyme that can initiate transcription.</text>
</comment>
<dbReference type="GO" id="GO:0003677">
    <property type="term" value="F:DNA binding"/>
    <property type="evidence" value="ECO:0007669"/>
    <property type="project" value="InterPro"/>
</dbReference>
<reference evidence="9 10" key="1">
    <citation type="submission" date="2019-05" db="EMBL/GenBank/DDBJ databases">
        <title>Draft genome sequence of Actinomadura sp. 14C53.</title>
        <authorList>
            <person name="Saricaoglu S."/>
            <person name="Isik K."/>
        </authorList>
    </citation>
    <scope>NUCLEOTIDE SEQUENCE [LARGE SCALE GENOMIC DNA]</scope>
    <source>
        <strain evidence="9 10">14C53</strain>
    </source>
</reference>
<keyword evidence="3" id="KW-0805">Transcription regulation</keyword>
<keyword evidence="5" id="KW-0804">Transcription</keyword>
<organism evidence="9 10">
    <name type="scientific">Actinomadura soli</name>
    <dbReference type="NCBI Taxonomy" id="2508997"/>
    <lineage>
        <taxon>Bacteria</taxon>
        <taxon>Bacillati</taxon>
        <taxon>Actinomycetota</taxon>
        <taxon>Actinomycetes</taxon>
        <taxon>Streptosporangiales</taxon>
        <taxon>Thermomonosporaceae</taxon>
        <taxon>Actinomadura</taxon>
    </lineage>
</organism>
<keyword evidence="10" id="KW-1185">Reference proteome</keyword>
<evidence type="ECO:0000313" key="9">
    <source>
        <dbReference type="EMBL" id="TMQ91582.1"/>
    </source>
</evidence>
<dbReference type="EMBL" id="VCKW01000201">
    <property type="protein sequence ID" value="TMQ91582.1"/>
    <property type="molecule type" value="Genomic_DNA"/>
</dbReference>
<dbReference type="PANTHER" id="PTHR30173:SF43">
    <property type="entry name" value="ECF RNA POLYMERASE SIGMA FACTOR SIGI-RELATED"/>
    <property type="match status" value="1"/>
</dbReference>
<dbReference type="InterPro" id="IPR007627">
    <property type="entry name" value="RNA_pol_sigma70_r2"/>
</dbReference>
<evidence type="ECO:0000259" key="7">
    <source>
        <dbReference type="Pfam" id="PF04542"/>
    </source>
</evidence>
<dbReference type="InterPro" id="IPR013249">
    <property type="entry name" value="RNA_pol_sigma70_r4_t2"/>
</dbReference>
<feature type="region of interest" description="Disordered" evidence="6">
    <location>
        <begin position="154"/>
        <end position="173"/>
    </location>
</feature>
<comment type="caution">
    <text evidence="9">The sequence shown here is derived from an EMBL/GenBank/DDBJ whole genome shotgun (WGS) entry which is preliminary data.</text>
</comment>
<protein>
    <submittedName>
        <fullName evidence="9">Sigma-70 family RNA polymerase sigma factor</fullName>
    </submittedName>
</protein>